<protein>
    <submittedName>
        <fullName evidence="1">DUF5713 family protein</fullName>
    </submittedName>
</protein>
<evidence type="ECO:0000313" key="2">
    <source>
        <dbReference type="Proteomes" id="UP001623852"/>
    </source>
</evidence>
<dbReference type="Proteomes" id="UP001623852">
    <property type="component" value="Chromosome"/>
</dbReference>
<dbReference type="PROSITE" id="PS51257">
    <property type="entry name" value="PROKAR_LIPOPROTEIN"/>
    <property type="match status" value="1"/>
</dbReference>
<name>A0ABZ2ULZ4_9FLAO</name>
<reference evidence="1 2" key="1">
    <citation type="submission" date="2024-03" db="EMBL/GenBank/DDBJ databases">
        <title>Flavobacterium soyae.</title>
        <authorList>
            <person name="Zheng W."/>
        </authorList>
    </citation>
    <scope>NUCLEOTIDE SEQUENCE [LARGE SCALE GENOMIC DNA]</scope>
    <source>
        <strain evidence="1 2">55</strain>
    </source>
</reference>
<dbReference type="RefSeq" id="WP_406845372.1">
    <property type="nucleotide sequence ID" value="NZ_CP150845.1"/>
</dbReference>
<gene>
    <name evidence="1" type="ORF">AABD74_09545</name>
</gene>
<accession>A0ABZ2ULZ4</accession>
<dbReference type="EMBL" id="CP150845">
    <property type="protein sequence ID" value="WYZ21696.1"/>
    <property type="molecule type" value="Genomic_DNA"/>
</dbReference>
<keyword evidence="2" id="KW-1185">Reference proteome</keyword>
<dbReference type="Pfam" id="PF18977">
    <property type="entry name" value="DUF5713"/>
    <property type="match status" value="1"/>
</dbReference>
<sequence>MKNIIILLVSLVFTSCLNKNHSSDGEVIAVKQNDLKNEKIRNYRILEEMYNDSYFPPKSVDKVRDVLLEFCFNIEKSKPKNLDQLYELSHTATEKINNLQDDFYRNGSELETGAREAIAMDFDFICKSYGFKADVEELIANRDW</sequence>
<dbReference type="InterPro" id="IPR043767">
    <property type="entry name" value="DUF5713"/>
</dbReference>
<organism evidence="1 2">
    <name type="scientific">Flavobacterium soyae</name>
    <dbReference type="NCBI Taxonomy" id="2903098"/>
    <lineage>
        <taxon>Bacteria</taxon>
        <taxon>Pseudomonadati</taxon>
        <taxon>Bacteroidota</taxon>
        <taxon>Flavobacteriia</taxon>
        <taxon>Flavobacteriales</taxon>
        <taxon>Flavobacteriaceae</taxon>
        <taxon>Flavobacterium</taxon>
    </lineage>
</organism>
<proteinExistence type="predicted"/>
<evidence type="ECO:0000313" key="1">
    <source>
        <dbReference type="EMBL" id="WYZ21696.1"/>
    </source>
</evidence>